<dbReference type="GO" id="GO:0008614">
    <property type="term" value="P:pyridoxine metabolic process"/>
    <property type="evidence" value="ECO:0007669"/>
    <property type="project" value="TreeGrafter"/>
</dbReference>
<proteinExistence type="inferred from homology"/>
<evidence type="ECO:0000256" key="4">
    <source>
        <dbReference type="ARBA" id="ARBA00022962"/>
    </source>
</evidence>
<name>A0A1I4NA63_9BACI</name>
<evidence type="ECO:0000256" key="1">
    <source>
        <dbReference type="ARBA" id="ARBA00008345"/>
    </source>
</evidence>
<evidence type="ECO:0000256" key="6">
    <source>
        <dbReference type="ARBA" id="ARBA00047992"/>
    </source>
</evidence>
<keyword evidence="4 10" id="KW-0315">Glutamine amidotransferase</keyword>
<dbReference type="EMBL" id="FOTY01000016">
    <property type="protein sequence ID" value="SFM12197.1"/>
    <property type="molecule type" value="Genomic_DNA"/>
</dbReference>
<dbReference type="GO" id="GO:0005829">
    <property type="term" value="C:cytosol"/>
    <property type="evidence" value="ECO:0007669"/>
    <property type="project" value="TreeGrafter"/>
</dbReference>
<dbReference type="SUPFAM" id="SSF52317">
    <property type="entry name" value="Class I glutamine amidotransferase-like"/>
    <property type="match status" value="1"/>
</dbReference>
<evidence type="ECO:0000256" key="10">
    <source>
        <dbReference type="HAMAP-Rule" id="MF_01615"/>
    </source>
</evidence>
<sequence length="201" mass="22258">MLKIGVLALQGAVQEHIKSLQAPDVETVIVKRTDQLEALDGLVFPGGESTTMRRLVNKYGFYEPLRAFAAAGKPIFGTCAGLILMADRIAQEPQGHLQLMDMNVQRNAFGRQRESFETTLVVKDVAEDIEAVFIRAPLISSTGDDVEVLSSFNGEIVAARQNHLLACSFHPELTDDTRFHQYFVQMVRESKETAPEHTAVT</sequence>
<dbReference type="OrthoDB" id="9810320at2"/>
<feature type="active site" description="Charge relay system" evidence="10 11">
    <location>
        <position position="172"/>
    </location>
</feature>
<dbReference type="EC" id="4.3.3.6" evidence="10"/>
<dbReference type="InterPro" id="IPR021196">
    <property type="entry name" value="PdxT/SNO_CS"/>
</dbReference>
<dbReference type="STRING" id="266892.SAMN04488054_11627"/>
<dbReference type="NCBIfam" id="TIGR03800">
    <property type="entry name" value="PLP_synth_Pdx2"/>
    <property type="match status" value="1"/>
</dbReference>
<keyword evidence="14" id="KW-1185">Reference proteome</keyword>
<feature type="binding site" evidence="10 12">
    <location>
        <position position="106"/>
    </location>
    <ligand>
        <name>L-glutamine</name>
        <dbReference type="ChEBI" id="CHEBI:58359"/>
    </ligand>
</feature>
<dbReference type="RefSeq" id="WP_090927316.1">
    <property type="nucleotide sequence ID" value="NZ_FOTY01000016.1"/>
</dbReference>
<dbReference type="PIRSF" id="PIRSF005639">
    <property type="entry name" value="Glut_amidoT_SNO"/>
    <property type="match status" value="1"/>
</dbReference>
<comment type="similarity">
    <text evidence="1 10">Belongs to the glutaminase PdxT/SNO family.</text>
</comment>
<evidence type="ECO:0000256" key="8">
    <source>
        <dbReference type="ARBA" id="ARBA00054599"/>
    </source>
</evidence>
<evidence type="ECO:0000256" key="12">
    <source>
        <dbReference type="PIRSR" id="PIRSR005639-2"/>
    </source>
</evidence>
<dbReference type="HAMAP" id="MF_01615">
    <property type="entry name" value="PdxT"/>
    <property type="match status" value="1"/>
</dbReference>
<dbReference type="PANTHER" id="PTHR31559">
    <property type="entry name" value="PYRIDOXAL 5'-PHOSPHATE SYNTHASE SUBUNIT SNO"/>
    <property type="match status" value="1"/>
</dbReference>
<evidence type="ECO:0000256" key="11">
    <source>
        <dbReference type="PIRSR" id="PIRSR005639-1"/>
    </source>
</evidence>
<evidence type="ECO:0000256" key="9">
    <source>
        <dbReference type="ARBA" id="ARBA00064749"/>
    </source>
</evidence>
<comment type="catalytic activity">
    <reaction evidence="7 10">
        <text>L-glutamine + H2O = L-glutamate + NH4(+)</text>
        <dbReference type="Rhea" id="RHEA:15889"/>
        <dbReference type="ChEBI" id="CHEBI:15377"/>
        <dbReference type="ChEBI" id="CHEBI:28938"/>
        <dbReference type="ChEBI" id="CHEBI:29985"/>
        <dbReference type="ChEBI" id="CHEBI:58359"/>
        <dbReference type="EC" id="3.5.1.2"/>
    </reaction>
</comment>
<evidence type="ECO:0000256" key="3">
    <source>
        <dbReference type="ARBA" id="ARBA00022898"/>
    </source>
</evidence>
<dbReference type="Pfam" id="PF01174">
    <property type="entry name" value="SNO"/>
    <property type="match status" value="1"/>
</dbReference>
<dbReference type="GO" id="GO:0006543">
    <property type="term" value="P:L-glutamine catabolic process"/>
    <property type="evidence" value="ECO:0007669"/>
    <property type="project" value="UniProtKB-UniRule"/>
</dbReference>
<dbReference type="InterPro" id="IPR002161">
    <property type="entry name" value="PdxT/SNO"/>
</dbReference>
<dbReference type="PANTHER" id="PTHR31559:SF0">
    <property type="entry name" value="PYRIDOXAL 5'-PHOSPHATE SYNTHASE SUBUNIT SNO1-RELATED"/>
    <property type="match status" value="1"/>
</dbReference>
<dbReference type="CDD" id="cd01749">
    <property type="entry name" value="GATase1_PB"/>
    <property type="match status" value="1"/>
</dbReference>
<feature type="binding site" evidence="10 12">
    <location>
        <begin position="134"/>
        <end position="135"/>
    </location>
    <ligand>
        <name>L-glutamine</name>
        <dbReference type="ChEBI" id="CHEBI:58359"/>
    </ligand>
</feature>
<evidence type="ECO:0000313" key="13">
    <source>
        <dbReference type="EMBL" id="SFM12197.1"/>
    </source>
</evidence>
<dbReference type="FunFam" id="3.40.50.880:FF:000010">
    <property type="entry name" value="uncharacterized protein LOC100176842 isoform X2"/>
    <property type="match status" value="1"/>
</dbReference>
<comment type="catalytic activity">
    <reaction evidence="6 10">
        <text>aldehydo-D-ribose 5-phosphate + D-glyceraldehyde 3-phosphate + L-glutamine = pyridoxal 5'-phosphate + L-glutamate + phosphate + 3 H2O + H(+)</text>
        <dbReference type="Rhea" id="RHEA:31507"/>
        <dbReference type="ChEBI" id="CHEBI:15377"/>
        <dbReference type="ChEBI" id="CHEBI:15378"/>
        <dbReference type="ChEBI" id="CHEBI:29985"/>
        <dbReference type="ChEBI" id="CHEBI:43474"/>
        <dbReference type="ChEBI" id="CHEBI:58273"/>
        <dbReference type="ChEBI" id="CHEBI:58359"/>
        <dbReference type="ChEBI" id="CHEBI:59776"/>
        <dbReference type="ChEBI" id="CHEBI:597326"/>
        <dbReference type="EC" id="4.3.3.6"/>
    </reaction>
</comment>
<dbReference type="Proteomes" id="UP000199668">
    <property type="component" value="Unassembled WGS sequence"/>
</dbReference>
<dbReference type="PROSITE" id="PS01236">
    <property type="entry name" value="PDXT_SNO_1"/>
    <property type="match status" value="1"/>
</dbReference>
<feature type="active site" description="Nucleophile" evidence="10 11">
    <location>
        <position position="79"/>
    </location>
</feature>
<reference evidence="13 14" key="1">
    <citation type="submission" date="2016-10" db="EMBL/GenBank/DDBJ databases">
        <authorList>
            <person name="de Groot N.N."/>
        </authorList>
    </citation>
    <scope>NUCLEOTIDE SEQUENCE [LARGE SCALE GENOMIC DNA]</scope>
    <source>
        <strain evidence="13 14">CGMCC 1.6134</strain>
    </source>
</reference>
<protein>
    <recommendedName>
        <fullName evidence="10">Pyridoxal 5'-phosphate synthase subunit PdxT</fullName>
        <ecNumber evidence="10">4.3.3.6</ecNumber>
    </recommendedName>
    <alternativeName>
        <fullName evidence="10">Pdx2</fullName>
    </alternativeName>
    <alternativeName>
        <fullName evidence="10">Pyridoxal 5'-phosphate synthase glutaminase subunit</fullName>
        <ecNumber evidence="10">3.5.1.2</ecNumber>
    </alternativeName>
</protein>
<dbReference type="PROSITE" id="PS51130">
    <property type="entry name" value="PDXT_SNO_2"/>
    <property type="match status" value="1"/>
</dbReference>
<organism evidence="13 14">
    <name type="scientific">Salibacterium qingdaonense</name>
    <dbReference type="NCBI Taxonomy" id="266892"/>
    <lineage>
        <taxon>Bacteria</taxon>
        <taxon>Bacillati</taxon>
        <taxon>Bacillota</taxon>
        <taxon>Bacilli</taxon>
        <taxon>Bacillales</taxon>
        <taxon>Bacillaceae</taxon>
    </lineage>
</organism>
<dbReference type="Gene3D" id="3.40.50.880">
    <property type="match status" value="1"/>
</dbReference>
<gene>
    <name evidence="10" type="primary">pdxT</name>
    <name evidence="13" type="ORF">SAMN04488054_11627</name>
</gene>
<dbReference type="EC" id="3.5.1.2" evidence="10"/>
<evidence type="ECO:0000256" key="5">
    <source>
        <dbReference type="ARBA" id="ARBA00023239"/>
    </source>
</evidence>
<feature type="active site" description="Charge relay system" evidence="10 11">
    <location>
        <position position="170"/>
    </location>
</feature>
<dbReference type="AlphaFoldDB" id="A0A1I4NA63"/>
<dbReference type="GO" id="GO:0004359">
    <property type="term" value="F:glutaminase activity"/>
    <property type="evidence" value="ECO:0007669"/>
    <property type="project" value="UniProtKB-UniRule"/>
</dbReference>
<evidence type="ECO:0000256" key="7">
    <source>
        <dbReference type="ARBA" id="ARBA00049534"/>
    </source>
</evidence>
<evidence type="ECO:0000313" key="14">
    <source>
        <dbReference type="Proteomes" id="UP000199668"/>
    </source>
</evidence>
<dbReference type="PROSITE" id="PS51273">
    <property type="entry name" value="GATASE_TYPE_1"/>
    <property type="match status" value="1"/>
</dbReference>
<keyword evidence="5 10" id="KW-0456">Lyase</keyword>
<accession>A0A1I4NA63</accession>
<comment type="function">
    <text evidence="8 10">Catalyzes the hydrolysis of glutamine to glutamate and ammonia as part of the biosynthesis of pyridoxal 5'-phosphate. The resulting ammonia molecule is channeled to the active site of PdxS.</text>
</comment>
<keyword evidence="3 10" id="KW-0663">Pyridoxal phosphate</keyword>
<keyword evidence="2 10" id="KW-0378">Hydrolase</keyword>
<dbReference type="GO" id="GO:1903600">
    <property type="term" value="C:glutaminase complex"/>
    <property type="evidence" value="ECO:0007669"/>
    <property type="project" value="TreeGrafter"/>
</dbReference>
<dbReference type="GO" id="GO:0042823">
    <property type="term" value="P:pyridoxal phosphate biosynthetic process"/>
    <property type="evidence" value="ECO:0007669"/>
    <property type="project" value="UniProtKB-UniRule"/>
</dbReference>
<dbReference type="GO" id="GO:0036381">
    <property type="term" value="F:pyridoxal 5'-phosphate synthase (glutamine hydrolysing) activity"/>
    <property type="evidence" value="ECO:0007669"/>
    <property type="project" value="UniProtKB-UniRule"/>
</dbReference>
<feature type="binding site" evidence="10 12">
    <location>
        <begin position="47"/>
        <end position="49"/>
    </location>
    <ligand>
        <name>L-glutamine</name>
        <dbReference type="ChEBI" id="CHEBI:58359"/>
    </ligand>
</feature>
<evidence type="ECO:0000256" key="2">
    <source>
        <dbReference type="ARBA" id="ARBA00022801"/>
    </source>
</evidence>
<dbReference type="InterPro" id="IPR029062">
    <property type="entry name" value="Class_I_gatase-like"/>
</dbReference>
<dbReference type="UniPathway" id="UPA00245"/>
<comment type="pathway">
    <text evidence="10">Cofactor biosynthesis; pyridoxal 5'-phosphate biosynthesis.</text>
</comment>
<comment type="subunit">
    <text evidence="9 10">In the presence of PdxS, forms a dodecamer of heterodimers. Only shows activity in the heterodimer.</text>
</comment>